<reference evidence="3" key="1">
    <citation type="submission" date="2025-08" db="UniProtKB">
        <authorList>
            <consortium name="Ensembl"/>
        </authorList>
    </citation>
    <scope>IDENTIFICATION</scope>
</reference>
<protein>
    <submittedName>
        <fullName evidence="3">Uncharacterized protein</fullName>
    </submittedName>
</protein>
<sequence length="110" mass="13166">NTEEVVGPRNRVPNPQIQPTPRWKKEKSRKFQKQNLNLLCVHHYLHSIYTVLGIINLVYKHTSKILWIWFQTTKLKRVLQQIESHEYFGSPVPIKVMFTLYCSLFFNLIN</sequence>
<keyword evidence="2" id="KW-1133">Transmembrane helix</keyword>
<keyword evidence="4" id="KW-1185">Reference proteome</keyword>
<feature type="transmembrane region" description="Helical" evidence="2">
    <location>
        <begin position="36"/>
        <end position="59"/>
    </location>
</feature>
<evidence type="ECO:0000313" key="3">
    <source>
        <dbReference type="Ensembl" id="ENSMMNP00015010827.1"/>
    </source>
</evidence>
<feature type="region of interest" description="Disordered" evidence="1">
    <location>
        <begin position="1"/>
        <end position="26"/>
    </location>
</feature>
<name>A0A8C6B854_MONMO</name>
<organism evidence="3 4">
    <name type="scientific">Monodon monoceros</name>
    <name type="common">Narwhal</name>
    <name type="synonym">Ceratodon monodon</name>
    <dbReference type="NCBI Taxonomy" id="40151"/>
    <lineage>
        <taxon>Eukaryota</taxon>
        <taxon>Metazoa</taxon>
        <taxon>Chordata</taxon>
        <taxon>Craniata</taxon>
        <taxon>Vertebrata</taxon>
        <taxon>Euteleostomi</taxon>
        <taxon>Mammalia</taxon>
        <taxon>Eutheria</taxon>
        <taxon>Laurasiatheria</taxon>
        <taxon>Artiodactyla</taxon>
        <taxon>Whippomorpha</taxon>
        <taxon>Cetacea</taxon>
        <taxon>Odontoceti</taxon>
        <taxon>Monodontidae</taxon>
        <taxon>Monodon</taxon>
    </lineage>
</organism>
<dbReference type="AlphaFoldDB" id="A0A8C6B854"/>
<evidence type="ECO:0000256" key="1">
    <source>
        <dbReference type="SAM" id="MobiDB-lite"/>
    </source>
</evidence>
<evidence type="ECO:0000313" key="4">
    <source>
        <dbReference type="Proteomes" id="UP000694561"/>
    </source>
</evidence>
<accession>A0A8C6B854</accession>
<keyword evidence="2" id="KW-0812">Transmembrane</keyword>
<reference evidence="3" key="2">
    <citation type="submission" date="2025-09" db="UniProtKB">
        <authorList>
            <consortium name="Ensembl"/>
        </authorList>
    </citation>
    <scope>IDENTIFICATION</scope>
</reference>
<evidence type="ECO:0000256" key="2">
    <source>
        <dbReference type="SAM" id="Phobius"/>
    </source>
</evidence>
<keyword evidence="2" id="KW-0472">Membrane</keyword>
<dbReference type="Ensembl" id="ENSMMNT00015011853.1">
    <property type="protein sequence ID" value="ENSMMNP00015010827.1"/>
    <property type="gene ID" value="ENSMMNG00015008042.1"/>
</dbReference>
<proteinExistence type="predicted"/>
<feature type="transmembrane region" description="Helical" evidence="2">
    <location>
        <begin position="92"/>
        <end position="109"/>
    </location>
</feature>
<dbReference type="Proteomes" id="UP000694561">
    <property type="component" value="Unplaced"/>
</dbReference>